<keyword evidence="2" id="KW-1185">Reference proteome</keyword>
<reference evidence="1" key="1">
    <citation type="submission" date="2021-06" db="EMBL/GenBank/DDBJ databases">
        <title>Parelaphostrongylus tenuis whole genome reference sequence.</title>
        <authorList>
            <person name="Garwood T.J."/>
            <person name="Larsen P.A."/>
            <person name="Fountain-Jones N.M."/>
            <person name="Garbe J.R."/>
            <person name="Macchietto M.G."/>
            <person name="Kania S.A."/>
            <person name="Gerhold R.W."/>
            <person name="Richards J.E."/>
            <person name="Wolf T.M."/>
        </authorList>
    </citation>
    <scope>NUCLEOTIDE SEQUENCE</scope>
    <source>
        <strain evidence="1">MNPRO001-30</strain>
        <tissue evidence="1">Meninges</tissue>
    </source>
</reference>
<name>A0AAD5MN78_PARTN</name>
<comment type="caution">
    <text evidence="1">The sequence shown here is derived from an EMBL/GenBank/DDBJ whole genome shotgun (WGS) entry which is preliminary data.</text>
</comment>
<gene>
    <name evidence="1" type="ORF">KIN20_008761</name>
</gene>
<dbReference type="EMBL" id="JAHQIW010001404">
    <property type="protein sequence ID" value="KAJ1352431.1"/>
    <property type="molecule type" value="Genomic_DNA"/>
</dbReference>
<proteinExistence type="predicted"/>
<organism evidence="1 2">
    <name type="scientific">Parelaphostrongylus tenuis</name>
    <name type="common">Meningeal worm</name>
    <dbReference type="NCBI Taxonomy" id="148309"/>
    <lineage>
        <taxon>Eukaryota</taxon>
        <taxon>Metazoa</taxon>
        <taxon>Ecdysozoa</taxon>
        <taxon>Nematoda</taxon>
        <taxon>Chromadorea</taxon>
        <taxon>Rhabditida</taxon>
        <taxon>Rhabditina</taxon>
        <taxon>Rhabditomorpha</taxon>
        <taxon>Strongyloidea</taxon>
        <taxon>Metastrongylidae</taxon>
        <taxon>Parelaphostrongylus</taxon>
    </lineage>
</organism>
<accession>A0AAD5MN78</accession>
<evidence type="ECO:0000313" key="2">
    <source>
        <dbReference type="Proteomes" id="UP001196413"/>
    </source>
</evidence>
<evidence type="ECO:0000313" key="1">
    <source>
        <dbReference type="EMBL" id="KAJ1352431.1"/>
    </source>
</evidence>
<dbReference type="AlphaFoldDB" id="A0AAD5MN78"/>
<sequence length="56" mass="6655">MDHFKRQAFWGFHEVPSSTQPLRNDVPAELKPRSHNISRAHFLDKKVTERRLSKAR</sequence>
<protein>
    <submittedName>
        <fullName evidence="1">Uncharacterized protein</fullName>
    </submittedName>
</protein>
<dbReference type="Proteomes" id="UP001196413">
    <property type="component" value="Unassembled WGS sequence"/>
</dbReference>